<evidence type="ECO:0000313" key="2">
    <source>
        <dbReference type="EMBL" id="SPO05245.1"/>
    </source>
</evidence>
<sequence>MGLKTLNVGQRADLERRFRNTATRVDSMEDRMNELKERLKGQMSVAFSLIAQEDSKASISIANKQSFIAEMAAADSRVMRTIGVLTLVFLPSTLVTVSL</sequence>
<feature type="coiled-coil region" evidence="1">
    <location>
        <begin position="11"/>
        <end position="45"/>
    </location>
</feature>
<evidence type="ECO:0000313" key="3">
    <source>
        <dbReference type="Proteomes" id="UP001187682"/>
    </source>
</evidence>
<dbReference type="AlphaFoldDB" id="A0AAE8N5M6"/>
<gene>
    <name evidence="2" type="ORF">DNG_07932</name>
</gene>
<dbReference type="Proteomes" id="UP001187682">
    <property type="component" value="Unassembled WGS sequence"/>
</dbReference>
<evidence type="ECO:0000256" key="1">
    <source>
        <dbReference type="SAM" id="Coils"/>
    </source>
</evidence>
<keyword evidence="3" id="KW-1185">Reference proteome</keyword>
<accession>A0AAE8N5M6</accession>
<dbReference type="EMBL" id="ONZQ02000012">
    <property type="protein sequence ID" value="SPO05245.1"/>
    <property type="molecule type" value="Genomic_DNA"/>
</dbReference>
<keyword evidence="1" id="KW-0175">Coiled coil</keyword>
<proteinExistence type="predicted"/>
<reference evidence="2" key="1">
    <citation type="submission" date="2018-03" db="EMBL/GenBank/DDBJ databases">
        <authorList>
            <person name="Guldener U."/>
        </authorList>
    </citation>
    <scope>NUCLEOTIDE SEQUENCE</scope>
</reference>
<comment type="caution">
    <text evidence="2">The sequence shown here is derived from an EMBL/GenBank/DDBJ whole genome shotgun (WGS) entry which is preliminary data.</text>
</comment>
<name>A0AAE8N5M6_9PEZI</name>
<organism evidence="2 3">
    <name type="scientific">Cephalotrichum gorgonifer</name>
    <dbReference type="NCBI Taxonomy" id="2041049"/>
    <lineage>
        <taxon>Eukaryota</taxon>
        <taxon>Fungi</taxon>
        <taxon>Dikarya</taxon>
        <taxon>Ascomycota</taxon>
        <taxon>Pezizomycotina</taxon>
        <taxon>Sordariomycetes</taxon>
        <taxon>Hypocreomycetidae</taxon>
        <taxon>Microascales</taxon>
        <taxon>Microascaceae</taxon>
        <taxon>Cephalotrichum</taxon>
    </lineage>
</organism>
<protein>
    <submittedName>
        <fullName evidence="2">Uncharacterized protein</fullName>
    </submittedName>
</protein>